<accession>A0A067PHJ5</accession>
<reference evidence="2" key="1">
    <citation type="journal article" date="2014" name="Proc. Natl. Acad. Sci. U.S.A.">
        <title>Extensive sampling of basidiomycete genomes demonstrates inadequacy of the white-rot/brown-rot paradigm for wood decay fungi.</title>
        <authorList>
            <person name="Riley R."/>
            <person name="Salamov A.A."/>
            <person name="Brown D.W."/>
            <person name="Nagy L.G."/>
            <person name="Floudas D."/>
            <person name="Held B.W."/>
            <person name="Levasseur A."/>
            <person name="Lombard V."/>
            <person name="Morin E."/>
            <person name="Otillar R."/>
            <person name="Lindquist E.A."/>
            <person name="Sun H."/>
            <person name="LaButti K.M."/>
            <person name="Schmutz J."/>
            <person name="Jabbour D."/>
            <person name="Luo H."/>
            <person name="Baker S.E."/>
            <person name="Pisabarro A.G."/>
            <person name="Walton J.D."/>
            <person name="Blanchette R.A."/>
            <person name="Henrissat B."/>
            <person name="Martin F."/>
            <person name="Cullen D."/>
            <person name="Hibbett D.S."/>
            <person name="Grigoriev I.V."/>
        </authorList>
    </citation>
    <scope>NUCLEOTIDE SEQUENCE [LARGE SCALE GENOMIC DNA]</scope>
    <source>
        <strain evidence="2">MUCL 33604</strain>
    </source>
</reference>
<evidence type="ECO:0000313" key="1">
    <source>
        <dbReference type="EMBL" id="KDQ50467.1"/>
    </source>
</evidence>
<gene>
    <name evidence="1" type="ORF">JAAARDRAFT_42128</name>
</gene>
<dbReference type="EMBL" id="KL197760">
    <property type="protein sequence ID" value="KDQ50467.1"/>
    <property type="molecule type" value="Genomic_DNA"/>
</dbReference>
<dbReference type="Proteomes" id="UP000027265">
    <property type="component" value="Unassembled WGS sequence"/>
</dbReference>
<proteinExistence type="predicted"/>
<sequence length="348" mass="39389">MFSTKPKEDAVRTALKSALGVASSMGHERPPLPTIPMPFEEMCLMKKNDKYSDLDTLWLTPYETEIRTPLEPASYSESITQLHTVIPISFGSLNKRVRKFLNCQYDEDLPATTRPYMNVLVWHWREQIPMKRLAARDVPMGNLFNNVFYLVNKLLAARGICSADAKITMAGMWTRRKLDAEIRDICDHWVLRGRQDSHGPYDAQAFGFSPNYLIPRVFDLIRSWKGTGPPTTSSTDNYEVEIYKRAETIWSIILEECDEGENSRFVLTSWNQWALGYILPASEGNSKRVHITSILHCKSREPTIIAAIATCSIYRSWKEFLGGAEIVSSGGVALAVDGSVRREEISAS</sequence>
<keyword evidence="2" id="KW-1185">Reference proteome</keyword>
<organism evidence="1 2">
    <name type="scientific">Jaapia argillacea MUCL 33604</name>
    <dbReference type="NCBI Taxonomy" id="933084"/>
    <lineage>
        <taxon>Eukaryota</taxon>
        <taxon>Fungi</taxon>
        <taxon>Dikarya</taxon>
        <taxon>Basidiomycota</taxon>
        <taxon>Agaricomycotina</taxon>
        <taxon>Agaricomycetes</taxon>
        <taxon>Agaricomycetidae</taxon>
        <taxon>Jaapiales</taxon>
        <taxon>Jaapiaceae</taxon>
        <taxon>Jaapia</taxon>
    </lineage>
</organism>
<protein>
    <submittedName>
        <fullName evidence="1">Uncharacterized protein</fullName>
    </submittedName>
</protein>
<dbReference type="InParanoid" id="A0A067PHJ5"/>
<name>A0A067PHJ5_9AGAM</name>
<evidence type="ECO:0000313" key="2">
    <source>
        <dbReference type="Proteomes" id="UP000027265"/>
    </source>
</evidence>
<dbReference type="AlphaFoldDB" id="A0A067PHJ5"/>
<dbReference type="HOGENOM" id="CLU_797089_0_0_1"/>